<evidence type="ECO:0000313" key="5">
    <source>
        <dbReference type="Proteomes" id="UP000886653"/>
    </source>
</evidence>
<name>A0A9P6TB71_9BASI</name>
<gene>
    <name evidence="4" type="ORF">CROQUDRAFT_658065</name>
</gene>
<dbReference type="AlphaFoldDB" id="A0A9P6TB71"/>
<feature type="compositionally biased region" description="Acidic residues" evidence="3">
    <location>
        <begin position="192"/>
        <end position="209"/>
    </location>
</feature>
<evidence type="ECO:0000313" key="4">
    <source>
        <dbReference type="EMBL" id="KAG0145957.1"/>
    </source>
</evidence>
<accession>A0A9P6TB71</accession>
<dbReference type="InterPro" id="IPR037231">
    <property type="entry name" value="NAP-like_sf"/>
</dbReference>
<sequence>SHKVKLLAPLYKERSEFLKKIPGVWLKAMTNSHQLSTFIDPVDRDALEHLEDLTIEHDPEDPRNITFHFHWSKSNPYFSDRILSKAFKIVTEETANGESNTTPFQKISQKYDLDHDLSSEVVKINWSSKDHDLISKKPFKDIHEIGSDQNFDGSSGSFFNFFNSTDDRYMMHAILLELHSKVLDLYAGLQEADDEEFDSGDEEDEEDDDPNKVVDLGEDSNDEELPKKKKAKTSKK</sequence>
<dbReference type="GO" id="GO:0006334">
    <property type="term" value="P:nucleosome assembly"/>
    <property type="evidence" value="ECO:0007669"/>
    <property type="project" value="InterPro"/>
</dbReference>
<dbReference type="SUPFAM" id="SSF143113">
    <property type="entry name" value="NAP-like"/>
    <property type="match status" value="1"/>
</dbReference>
<dbReference type="InterPro" id="IPR002164">
    <property type="entry name" value="NAP_family"/>
</dbReference>
<feature type="compositionally biased region" description="Basic residues" evidence="3">
    <location>
        <begin position="227"/>
        <end position="236"/>
    </location>
</feature>
<dbReference type="EMBL" id="MU167268">
    <property type="protein sequence ID" value="KAG0145957.1"/>
    <property type="molecule type" value="Genomic_DNA"/>
</dbReference>
<evidence type="ECO:0000256" key="2">
    <source>
        <dbReference type="RuleBase" id="RU003876"/>
    </source>
</evidence>
<dbReference type="Proteomes" id="UP000886653">
    <property type="component" value="Unassembled WGS sequence"/>
</dbReference>
<organism evidence="4 5">
    <name type="scientific">Cronartium quercuum f. sp. fusiforme G11</name>
    <dbReference type="NCBI Taxonomy" id="708437"/>
    <lineage>
        <taxon>Eukaryota</taxon>
        <taxon>Fungi</taxon>
        <taxon>Dikarya</taxon>
        <taxon>Basidiomycota</taxon>
        <taxon>Pucciniomycotina</taxon>
        <taxon>Pucciniomycetes</taxon>
        <taxon>Pucciniales</taxon>
        <taxon>Coleosporiaceae</taxon>
        <taxon>Cronartium</taxon>
    </lineage>
</organism>
<keyword evidence="5" id="KW-1185">Reference proteome</keyword>
<dbReference type="OrthoDB" id="19419at2759"/>
<feature type="region of interest" description="Disordered" evidence="3">
    <location>
        <begin position="192"/>
        <end position="236"/>
    </location>
</feature>
<dbReference type="GO" id="GO:0005634">
    <property type="term" value="C:nucleus"/>
    <property type="evidence" value="ECO:0007669"/>
    <property type="project" value="InterPro"/>
</dbReference>
<comment type="similarity">
    <text evidence="1 2">Belongs to the nucleosome assembly protein (NAP) family.</text>
</comment>
<evidence type="ECO:0000256" key="3">
    <source>
        <dbReference type="SAM" id="MobiDB-lite"/>
    </source>
</evidence>
<comment type="caution">
    <text evidence="4">The sequence shown here is derived from an EMBL/GenBank/DDBJ whole genome shotgun (WGS) entry which is preliminary data.</text>
</comment>
<evidence type="ECO:0000256" key="1">
    <source>
        <dbReference type="ARBA" id="ARBA00009947"/>
    </source>
</evidence>
<protein>
    <submittedName>
        <fullName evidence="4">Uncharacterized protein</fullName>
    </submittedName>
</protein>
<reference evidence="4" key="1">
    <citation type="submission" date="2013-11" db="EMBL/GenBank/DDBJ databases">
        <title>Genome sequence of the fusiform rust pathogen reveals effectors for host alternation and coevolution with pine.</title>
        <authorList>
            <consortium name="DOE Joint Genome Institute"/>
            <person name="Smith K."/>
            <person name="Pendleton A."/>
            <person name="Kubisiak T."/>
            <person name="Anderson C."/>
            <person name="Salamov A."/>
            <person name="Aerts A."/>
            <person name="Riley R."/>
            <person name="Clum A."/>
            <person name="Lindquist E."/>
            <person name="Ence D."/>
            <person name="Campbell M."/>
            <person name="Kronenberg Z."/>
            <person name="Feau N."/>
            <person name="Dhillon B."/>
            <person name="Hamelin R."/>
            <person name="Burleigh J."/>
            <person name="Smith J."/>
            <person name="Yandell M."/>
            <person name="Nelson C."/>
            <person name="Grigoriev I."/>
            <person name="Davis J."/>
        </authorList>
    </citation>
    <scope>NUCLEOTIDE SEQUENCE</scope>
    <source>
        <strain evidence="4">G11</strain>
    </source>
</reference>
<dbReference type="Pfam" id="PF00956">
    <property type="entry name" value="NAP"/>
    <property type="match status" value="1"/>
</dbReference>
<dbReference type="PANTHER" id="PTHR11875">
    <property type="entry name" value="TESTIS-SPECIFIC Y-ENCODED PROTEIN"/>
    <property type="match status" value="1"/>
</dbReference>
<dbReference type="Gene3D" id="3.30.1120.90">
    <property type="entry name" value="Nucleosome assembly protein"/>
    <property type="match status" value="1"/>
</dbReference>
<proteinExistence type="inferred from homology"/>
<feature type="non-terminal residue" evidence="4">
    <location>
        <position position="1"/>
    </location>
</feature>